<protein>
    <recommendedName>
        <fullName evidence="1">RNase H type-1 domain-containing protein</fullName>
    </recommendedName>
</protein>
<dbReference type="EMBL" id="JAHUZN010000002">
    <property type="protein sequence ID" value="KAG8500100.1"/>
    <property type="molecule type" value="Genomic_DNA"/>
</dbReference>
<dbReference type="Pfam" id="PF13456">
    <property type="entry name" value="RVT_3"/>
    <property type="match status" value="1"/>
</dbReference>
<dbReference type="InterPro" id="IPR036397">
    <property type="entry name" value="RNaseH_sf"/>
</dbReference>
<evidence type="ECO:0000313" key="2">
    <source>
        <dbReference type="EMBL" id="KAG8500100.1"/>
    </source>
</evidence>
<feature type="domain" description="RNase H type-1" evidence="1">
    <location>
        <begin position="18"/>
        <end position="104"/>
    </location>
</feature>
<organism evidence="2 3">
    <name type="scientific">Gossypium anomalum</name>
    <dbReference type="NCBI Taxonomy" id="47600"/>
    <lineage>
        <taxon>Eukaryota</taxon>
        <taxon>Viridiplantae</taxon>
        <taxon>Streptophyta</taxon>
        <taxon>Embryophyta</taxon>
        <taxon>Tracheophyta</taxon>
        <taxon>Spermatophyta</taxon>
        <taxon>Magnoliopsida</taxon>
        <taxon>eudicotyledons</taxon>
        <taxon>Gunneridae</taxon>
        <taxon>Pentapetalae</taxon>
        <taxon>rosids</taxon>
        <taxon>malvids</taxon>
        <taxon>Malvales</taxon>
        <taxon>Malvaceae</taxon>
        <taxon>Malvoideae</taxon>
        <taxon>Gossypium</taxon>
    </lineage>
</organism>
<name>A0A8J5ZEQ1_9ROSI</name>
<comment type="caution">
    <text evidence="2">The sequence shown here is derived from an EMBL/GenBank/DDBJ whole genome shotgun (WGS) entry which is preliminary data.</text>
</comment>
<dbReference type="InterPro" id="IPR002156">
    <property type="entry name" value="RNaseH_domain"/>
</dbReference>
<dbReference type="Gene3D" id="3.30.420.10">
    <property type="entry name" value="Ribonuclease H-like superfamily/Ribonuclease H"/>
    <property type="match status" value="1"/>
</dbReference>
<keyword evidence="3" id="KW-1185">Reference proteome</keyword>
<evidence type="ECO:0000259" key="1">
    <source>
        <dbReference type="Pfam" id="PF13456"/>
    </source>
</evidence>
<dbReference type="Proteomes" id="UP000701853">
    <property type="component" value="Chromosome 2"/>
</dbReference>
<proteinExistence type="predicted"/>
<accession>A0A8J5ZEQ1</accession>
<dbReference type="OrthoDB" id="1007241at2759"/>
<gene>
    <name evidence="2" type="ORF">CXB51_004222</name>
</gene>
<reference evidence="2 3" key="1">
    <citation type="journal article" date="2021" name="bioRxiv">
        <title>The Gossypium anomalum genome as a resource for cotton improvement and evolutionary analysis of hybrid incompatibility.</title>
        <authorList>
            <person name="Grover C.E."/>
            <person name="Yuan D."/>
            <person name="Arick M.A."/>
            <person name="Miller E.R."/>
            <person name="Hu G."/>
            <person name="Peterson D.G."/>
            <person name="Wendel J.F."/>
            <person name="Udall J.A."/>
        </authorList>
    </citation>
    <scope>NUCLEOTIDE SEQUENCE [LARGE SCALE GENOMIC DNA]</scope>
    <source>
        <strain evidence="2">JFW-Udall</strain>
        <tissue evidence="2">Leaf</tissue>
    </source>
</reference>
<dbReference type="GO" id="GO:0003676">
    <property type="term" value="F:nucleic acid binding"/>
    <property type="evidence" value="ECO:0007669"/>
    <property type="project" value="InterPro"/>
</dbReference>
<sequence>MKEEEEEKEGIFFGAVGTNVAEEAEIGAVKIALEMFASMNWKSSNSLVIELGYSVVFSWCINKELRHWSLHATFLDIETAKCKVGSIVFSLADRNGNDMAFSLALAGVNRPQVFKAW</sequence>
<evidence type="ECO:0000313" key="3">
    <source>
        <dbReference type="Proteomes" id="UP000701853"/>
    </source>
</evidence>
<dbReference type="GO" id="GO:0004523">
    <property type="term" value="F:RNA-DNA hybrid ribonuclease activity"/>
    <property type="evidence" value="ECO:0007669"/>
    <property type="project" value="InterPro"/>
</dbReference>
<dbReference type="AlphaFoldDB" id="A0A8J5ZEQ1"/>